<evidence type="ECO:0000256" key="8">
    <source>
        <dbReference type="SAM" id="SignalP"/>
    </source>
</evidence>
<dbReference type="InterPro" id="IPR000010">
    <property type="entry name" value="Cystatin_dom"/>
</dbReference>
<dbReference type="SUPFAM" id="SSF54403">
    <property type="entry name" value="Cystatin/monellin"/>
    <property type="match status" value="2"/>
</dbReference>
<dbReference type="OrthoDB" id="9941887at2759"/>
<dbReference type="FunFam" id="3.10.450.10:FF:000005">
    <property type="entry name" value="Histidine-rich glycoprotein"/>
    <property type="match status" value="1"/>
</dbReference>
<dbReference type="Proteomes" id="UP000694850">
    <property type="component" value="Unplaced"/>
</dbReference>
<dbReference type="CTD" id="26998"/>
<feature type="domain" description="Cystatin fetuin-B-type" evidence="9">
    <location>
        <begin position="25"/>
        <end position="138"/>
    </location>
</feature>
<dbReference type="GO" id="GO:0060255">
    <property type="term" value="P:regulation of macromolecule metabolic process"/>
    <property type="evidence" value="ECO:0007669"/>
    <property type="project" value="UniProtKB-ARBA"/>
</dbReference>
<dbReference type="Gene3D" id="3.10.450.10">
    <property type="match status" value="2"/>
</dbReference>
<proteinExistence type="predicted"/>
<evidence type="ECO:0000313" key="10">
    <source>
        <dbReference type="Proteomes" id="UP000694850"/>
    </source>
</evidence>
<keyword evidence="4" id="KW-0677">Repeat</keyword>
<dbReference type="PROSITE" id="PS01255">
    <property type="entry name" value="FETUIN_2"/>
    <property type="match status" value="1"/>
</dbReference>
<dbReference type="CDD" id="cd00042">
    <property type="entry name" value="CY"/>
    <property type="match status" value="2"/>
</dbReference>
<dbReference type="RefSeq" id="XP_007934172.1">
    <property type="nucleotide sequence ID" value="XM_007935981.1"/>
</dbReference>
<dbReference type="PANTHER" id="PTHR13814">
    <property type="entry name" value="FETUIN"/>
    <property type="match status" value="1"/>
</dbReference>
<keyword evidence="5" id="KW-1015">Disulfide bond</keyword>
<evidence type="ECO:0000313" key="11">
    <source>
        <dbReference type="RefSeq" id="XP_007934172.1"/>
    </source>
</evidence>
<dbReference type="InterPro" id="IPR025764">
    <property type="entry name" value="Cystatin_Fetuin_B"/>
</dbReference>
<dbReference type="GeneID" id="103192899"/>
<dbReference type="SMART" id="SM00043">
    <property type="entry name" value="CY"/>
    <property type="match status" value="2"/>
</dbReference>
<evidence type="ECO:0000256" key="3">
    <source>
        <dbReference type="ARBA" id="ARBA00022729"/>
    </source>
</evidence>
<dbReference type="GO" id="GO:0005615">
    <property type="term" value="C:extracellular space"/>
    <property type="evidence" value="ECO:0007669"/>
    <property type="project" value="InterPro"/>
</dbReference>
<sequence>MGLLLPLALCALATCCGATSMPQPVPKPSLLLPRGCNDSDVLGFAGFALENINKDRKEGYVLSLNRVSDAWQYRQDVPGSLFYLTLDVLETHCHVLSKKSWMDCEVRDLHESVYGRCKAMFYVNKPRRILYLVAYNCTVRPVSRRKIHNTCPDCPSPSSADLSDPRVLEAATESLAKYNKKSTSKQYSLVKVIRASSQWVFGPGTFVEYLVKESPCTKSQTSSCSLQLSDSVPVGLCRGSLNQRDEDKFISVACDFFESQAPAPGEANPAATQGPANLPKVEEPQWKGPAPSNVPSEAVPKGSVQYLPDLDDEKPGDSQAMGPHEAFPVQLDLTTNPQGEALDISFLFLGPKEKKLLVLPFPKTLKHPVECPGPAQNTSPLVTPP</sequence>
<dbReference type="GO" id="GO:0008191">
    <property type="term" value="F:metalloendopeptidase inhibitor activity"/>
    <property type="evidence" value="ECO:0007669"/>
    <property type="project" value="TreeGrafter"/>
</dbReference>
<evidence type="ECO:0000256" key="1">
    <source>
        <dbReference type="ARBA" id="ARBA00004613"/>
    </source>
</evidence>
<reference evidence="11" key="1">
    <citation type="submission" date="2025-08" db="UniProtKB">
        <authorList>
            <consortium name="RefSeq"/>
        </authorList>
    </citation>
    <scope>IDENTIFICATION</scope>
</reference>
<organism evidence="10 11">
    <name type="scientific">Orycteropus afer afer</name>
    <dbReference type="NCBI Taxonomy" id="1230840"/>
    <lineage>
        <taxon>Eukaryota</taxon>
        <taxon>Metazoa</taxon>
        <taxon>Chordata</taxon>
        <taxon>Craniata</taxon>
        <taxon>Vertebrata</taxon>
        <taxon>Euteleostomi</taxon>
        <taxon>Mammalia</taxon>
        <taxon>Eutheria</taxon>
        <taxon>Afrotheria</taxon>
        <taxon>Tubulidentata</taxon>
        <taxon>Orycteropodidae</taxon>
        <taxon>Orycteropus</taxon>
    </lineage>
</organism>
<protein>
    <submittedName>
        <fullName evidence="11">Fetuin-B</fullName>
    </submittedName>
</protein>
<feature type="region of interest" description="Disordered" evidence="7">
    <location>
        <begin position="263"/>
        <end position="301"/>
    </location>
</feature>
<evidence type="ECO:0000259" key="9">
    <source>
        <dbReference type="PROSITE" id="PS51530"/>
    </source>
</evidence>
<dbReference type="PROSITE" id="PS01254">
    <property type="entry name" value="FETUIN_1"/>
    <property type="match status" value="1"/>
</dbReference>
<dbReference type="FunFam" id="3.10.450.10:FF:000022">
    <property type="entry name" value="Fetuin B"/>
    <property type="match status" value="1"/>
</dbReference>
<gene>
    <name evidence="11" type="primary">FETUB</name>
</gene>
<evidence type="ECO:0000256" key="2">
    <source>
        <dbReference type="ARBA" id="ARBA00022525"/>
    </source>
</evidence>
<evidence type="ECO:0000256" key="7">
    <source>
        <dbReference type="SAM" id="MobiDB-lite"/>
    </source>
</evidence>
<keyword evidence="3 8" id="KW-0732">Signal</keyword>
<dbReference type="AlphaFoldDB" id="A0A8B6ZGF5"/>
<evidence type="ECO:0000256" key="6">
    <source>
        <dbReference type="ARBA" id="ARBA00023180"/>
    </source>
</evidence>
<dbReference type="Pfam" id="PF00031">
    <property type="entry name" value="Cystatin"/>
    <property type="match status" value="2"/>
</dbReference>
<accession>A0A8B6ZGF5</accession>
<comment type="subcellular location">
    <subcellularLocation>
        <location evidence="1">Secreted</location>
    </subcellularLocation>
</comment>
<keyword evidence="10" id="KW-1185">Reference proteome</keyword>
<dbReference type="InterPro" id="IPR050735">
    <property type="entry name" value="Kininogen_Fetuin_HRG"/>
</dbReference>
<dbReference type="GO" id="GO:0007339">
    <property type="term" value="P:binding of sperm to zona pellucida"/>
    <property type="evidence" value="ECO:0007669"/>
    <property type="project" value="TreeGrafter"/>
</dbReference>
<feature type="signal peptide" evidence="8">
    <location>
        <begin position="1"/>
        <end position="18"/>
    </location>
</feature>
<keyword evidence="2" id="KW-0964">Secreted</keyword>
<dbReference type="PROSITE" id="PS51530">
    <property type="entry name" value="CYSTATIN_FETUIN_B"/>
    <property type="match status" value="2"/>
</dbReference>
<feature type="domain" description="Cystatin fetuin-B-type" evidence="9">
    <location>
        <begin position="149"/>
        <end position="255"/>
    </location>
</feature>
<keyword evidence="6" id="KW-0325">Glycoprotein</keyword>
<name>A0A8B6ZGF5_ORYAF</name>
<dbReference type="InterPro" id="IPR001363">
    <property type="entry name" value="Prot_inh_fetuin_CS"/>
</dbReference>
<evidence type="ECO:0000256" key="5">
    <source>
        <dbReference type="ARBA" id="ARBA00023157"/>
    </source>
</evidence>
<dbReference type="GO" id="GO:0004869">
    <property type="term" value="F:cysteine-type endopeptidase inhibitor activity"/>
    <property type="evidence" value="ECO:0007669"/>
    <property type="project" value="InterPro"/>
</dbReference>
<dbReference type="PANTHER" id="PTHR13814:SF10">
    <property type="entry name" value="FETUIN-B"/>
    <property type="match status" value="1"/>
</dbReference>
<feature type="chain" id="PRO_5034204587" evidence="8">
    <location>
        <begin position="19"/>
        <end position="385"/>
    </location>
</feature>
<dbReference type="InterPro" id="IPR046350">
    <property type="entry name" value="Cystatin_sf"/>
</dbReference>
<evidence type="ECO:0000256" key="4">
    <source>
        <dbReference type="ARBA" id="ARBA00022737"/>
    </source>
</evidence>